<sequence length="103" mass="11853">MLKSFNQHTYKDNCLKPMLENLPYGVEANSAILFQDEAPCLAAGTIQRKERVNKHGLISSFDRLAKILKDKWEAISHQAIQDSIDSWMSRIRKVEKIRGSHIE</sequence>
<name>A0A1W0XF58_HYPEX</name>
<keyword evidence="2" id="KW-1185">Reference proteome</keyword>
<accession>A0A1W0XF58</accession>
<dbReference type="AlphaFoldDB" id="A0A1W0XF58"/>
<gene>
    <name evidence="1" type="ORF">BV898_00126</name>
</gene>
<organism evidence="1 2">
    <name type="scientific">Hypsibius exemplaris</name>
    <name type="common">Freshwater tardigrade</name>
    <dbReference type="NCBI Taxonomy" id="2072580"/>
    <lineage>
        <taxon>Eukaryota</taxon>
        <taxon>Metazoa</taxon>
        <taxon>Ecdysozoa</taxon>
        <taxon>Tardigrada</taxon>
        <taxon>Eutardigrada</taxon>
        <taxon>Parachela</taxon>
        <taxon>Hypsibioidea</taxon>
        <taxon>Hypsibiidae</taxon>
        <taxon>Hypsibius</taxon>
    </lineage>
</organism>
<comment type="caution">
    <text evidence="1">The sequence shown here is derived from an EMBL/GenBank/DDBJ whole genome shotgun (WGS) entry which is preliminary data.</text>
</comment>
<proteinExistence type="predicted"/>
<evidence type="ECO:0008006" key="3">
    <source>
        <dbReference type="Google" id="ProtNLM"/>
    </source>
</evidence>
<evidence type="ECO:0000313" key="2">
    <source>
        <dbReference type="Proteomes" id="UP000192578"/>
    </source>
</evidence>
<dbReference type="EMBL" id="MTYJ01000001">
    <property type="protein sequence ID" value="OQV25991.1"/>
    <property type="molecule type" value="Genomic_DNA"/>
</dbReference>
<protein>
    <recommendedName>
        <fullName evidence="3">DDE-1 domain-containing protein</fullName>
    </recommendedName>
</protein>
<evidence type="ECO:0000313" key="1">
    <source>
        <dbReference type="EMBL" id="OQV25991.1"/>
    </source>
</evidence>
<reference evidence="2" key="1">
    <citation type="submission" date="2017-01" db="EMBL/GenBank/DDBJ databases">
        <title>Comparative genomics of anhydrobiosis in the tardigrade Hypsibius dujardini.</title>
        <authorList>
            <person name="Yoshida Y."/>
            <person name="Koutsovoulos G."/>
            <person name="Laetsch D."/>
            <person name="Stevens L."/>
            <person name="Kumar S."/>
            <person name="Horikawa D."/>
            <person name="Ishino K."/>
            <person name="Komine S."/>
            <person name="Tomita M."/>
            <person name="Blaxter M."/>
            <person name="Arakawa K."/>
        </authorList>
    </citation>
    <scope>NUCLEOTIDE SEQUENCE [LARGE SCALE GENOMIC DNA]</scope>
    <source>
        <strain evidence="2">Z151</strain>
    </source>
</reference>
<dbReference type="Proteomes" id="UP000192578">
    <property type="component" value="Unassembled WGS sequence"/>
</dbReference>